<dbReference type="OrthoDB" id="5001at10239"/>
<reference evidence="6 7" key="3">
    <citation type="submission" date="2013-10" db="EMBL/GenBank/DDBJ databases">
        <title>The genome of epidemic Squirrel Poxvirus reveals novel virulence genes.</title>
        <authorList>
            <person name="Darby A.C."/>
            <person name="McInnes C.J."/>
            <person name="Kjaer K.H."/>
            <person name="Wood A.R."/>
            <person name="Hughes M."/>
            <person name="Martensen P.M."/>
            <person name="Radford A.D."/>
            <person name="Hall N."/>
            <person name="Chantrey J."/>
        </authorList>
    </citation>
    <scope>NUCLEOTIDE SEQUENCE [LARGE SCALE GENOMIC DNA]</scope>
    <source>
        <strain evidence="6">Red squirrel UK</strain>
    </source>
</reference>
<name>Q1HTS5_9POXV</name>
<proteinExistence type="predicted"/>
<evidence type="ECO:0000313" key="5">
    <source>
        <dbReference type="EMBL" id="ABD51461.1"/>
    </source>
</evidence>
<keyword evidence="3" id="KW-0805">Transcription regulation</keyword>
<sequence length="385" mass="43114">MEELLHYLRAIEDRYARTIFNFHLLQRPDIGDVYGAMRDRISSTNAFAEAVGDAELRRELKKLVYCDIQLTKHLLNHAAYPTYSACVRCVNRAKRAQYFDVRASPGAASERTAEIFECDKSSLVSYVKTTNKRLKVDYGEIKKTIHGYAGSGSAYFSGRRSDEYLMTTVNADADRPWIKSIVKRLRVDVTDDAIVTRGKSSILQTIDIVFVNRTCVKVFKDSTIHVILSKDKNERGCVGMLDRIFHTYRVLFVLLRDVTGDASFAEMAAAAARVAAAGSFDEKMALIADGAGDYGVGNFRVGMFNLTHTRQIASTVFPSLLDDASKIKFFKGKKLNIVAIGSLEECRRYVEQADWLLDVMARRSATLDALDIARAPVDALKDLLK</sequence>
<evidence type="ECO:0000313" key="6">
    <source>
        <dbReference type="EMBL" id="CCD83295.1"/>
    </source>
</evidence>
<gene>
    <name evidence="5" type="primary">F1R</name>
    <name evidence="6" type="synonym">A23R</name>
    <name evidence="6" type="ORF">SQPV_1120</name>
</gene>
<evidence type="ECO:0000256" key="1">
    <source>
        <dbReference type="ARBA" id="ARBA00003344"/>
    </source>
</evidence>
<dbReference type="Proteomes" id="UP000144311">
    <property type="component" value="Segment"/>
</dbReference>
<dbReference type="Pfam" id="PF05718">
    <property type="entry name" value="Pox_int_trans"/>
    <property type="match status" value="1"/>
</dbReference>
<keyword evidence="7" id="KW-1185">Reference proteome</keyword>
<dbReference type="EMBL" id="AH015635">
    <property type="protein sequence ID" value="ABD51461.1"/>
    <property type="molecule type" value="Genomic_DNA"/>
</dbReference>
<organism evidence="5">
    <name type="scientific">Squirrelpox virus</name>
    <dbReference type="NCBI Taxonomy" id="240426"/>
    <lineage>
        <taxon>Viruses</taxon>
        <taxon>Varidnaviria</taxon>
        <taxon>Bamfordvirae</taxon>
        <taxon>Nucleocytoviricota</taxon>
        <taxon>Pokkesviricetes</taxon>
        <taxon>Chitovirales</taxon>
        <taxon>Poxviridae</taxon>
        <taxon>Chordopoxvirinae</taxon>
        <taxon>Sciuripoxvirus</taxon>
        <taxon>Sciuripoxvirus squirrelpox</taxon>
    </lineage>
</organism>
<comment type="function">
    <text evidence="1">Acts with RNA polymerase to initiate transcription from intermediate gene promoters.</text>
</comment>
<reference evidence="6 7" key="2">
    <citation type="submission" date="2011-10" db="EMBL/GenBank/DDBJ databases">
        <authorList>
            <person name="Darby A."/>
        </authorList>
    </citation>
    <scope>NUCLEOTIDE SEQUENCE [LARGE SCALE GENOMIC DNA]</scope>
    <source>
        <strain evidence="6">Red squirrel UK</strain>
    </source>
</reference>
<evidence type="ECO:0000313" key="7">
    <source>
        <dbReference type="Proteomes" id="UP000144311"/>
    </source>
</evidence>
<evidence type="ECO:0000256" key="3">
    <source>
        <dbReference type="ARBA" id="ARBA00023015"/>
    </source>
</evidence>
<dbReference type="EMBL" id="HE601899">
    <property type="protein sequence ID" value="CCD83295.1"/>
    <property type="molecule type" value="Genomic_DNA"/>
</dbReference>
<dbReference type="GeneID" id="18158461"/>
<keyword evidence="4" id="KW-0010">Activator</keyword>
<dbReference type="InterPro" id="IPR008789">
    <property type="entry name" value="Poxvirus_intermed-TF"/>
</dbReference>
<protein>
    <recommendedName>
        <fullName evidence="2">Intermediate transcription factor 3 large subunit</fullName>
    </recommendedName>
</protein>
<dbReference type="RefSeq" id="YP_008658537.1">
    <property type="nucleotide sequence ID" value="NC_022563.1"/>
</dbReference>
<evidence type="ECO:0000256" key="2">
    <source>
        <dbReference type="ARBA" id="ARBA00015436"/>
    </source>
</evidence>
<accession>Q1HTS5</accession>
<keyword evidence="3" id="KW-0804">Transcription</keyword>
<dbReference type="KEGG" id="vg:18158461"/>
<reference evidence="5" key="1">
    <citation type="journal article" date="2006" name="J. Gen. Virol.">
        <title>Genomic characterization of a novel poxvirus contributing to the decline of the red squirrel (Sciurus vulgaris) in the UK.</title>
        <authorList>
            <person name="McInnes C.J."/>
            <person name="Wood A.R."/>
            <person name="Thomas K."/>
            <person name="Sainsbury A.W."/>
            <person name="Gurnell J."/>
            <person name="Dein F.J."/>
            <person name="Nettleton P.F."/>
        </authorList>
    </citation>
    <scope>NUCLEOTIDE SEQUENCE</scope>
    <source>
        <strain evidence="5">1296/99</strain>
    </source>
</reference>
<evidence type="ECO:0000256" key="4">
    <source>
        <dbReference type="ARBA" id="ARBA00023159"/>
    </source>
</evidence>